<comment type="caution">
    <text evidence="1">The sequence shown here is derived from an EMBL/GenBank/DDBJ whole genome shotgun (WGS) entry which is preliminary data.</text>
</comment>
<sequence>MMYDMKCFLVEQLEKRINCINSSTLSGKYLRSSDSQVIYKNTHHQLSKQGLGGCNEAAIPLQNAKLRDLSM</sequence>
<keyword evidence="3" id="KW-1185">Reference proteome</keyword>
<protein>
    <submittedName>
        <fullName evidence="1">Uncharacterized protein</fullName>
    </submittedName>
</protein>
<evidence type="ECO:0000313" key="1">
    <source>
        <dbReference type="EMBL" id="CAH2016052.1"/>
    </source>
</evidence>
<name>A0A9P0Q9A6_ACAOB</name>
<gene>
    <name evidence="1" type="ORF">ACAOBT_LOCUS35108</name>
    <name evidence="2" type="ORF">ACAOBT_LOCUS36619</name>
</gene>
<organism evidence="1 3">
    <name type="scientific">Acanthoscelides obtectus</name>
    <name type="common">Bean weevil</name>
    <name type="synonym">Bruchus obtectus</name>
    <dbReference type="NCBI Taxonomy" id="200917"/>
    <lineage>
        <taxon>Eukaryota</taxon>
        <taxon>Metazoa</taxon>
        <taxon>Ecdysozoa</taxon>
        <taxon>Arthropoda</taxon>
        <taxon>Hexapoda</taxon>
        <taxon>Insecta</taxon>
        <taxon>Pterygota</taxon>
        <taxon>Neoptera</taxon>
        <taxon>Endopterygota</taxon>
        <taxon>Coleoptera</taxon>
        <taxon>Polyphaga</taxon>
        <taxon>Cucujiformia</taxon>
        <taxon>Chrysomeloidea</taxon>
        <taxon>Chrysomelidae</taxon>
        <taxon>Bruchinae</taxon>
        <taxon>Bruchini</taxon>
        <taxon>Acanthoscelides</taxon>
    </lineage>
</organism>
<dbReference type="EMBL" id="CAKOFQ010009756">
    <property type="protein sequence ID" value="CAH2018466.1"/>
    <property type="molecule type" value="Genomic_DNA"/>
</dbReference>
<reference evidence="1" key="1">
    <citation type="submission" date="2022-03" db="EMBL/GenBank/DDBJ databases">
        <authorList>
            <person name="Sayadi A."/>
        </authorList>
    </citation>
    <scope>NUCLEOTIDE SEQUENCE</scope>
</reference>
<dbReference type="EMBL" id="CAKOFQ010008801">
    <property type="protein sequence ID" value="CAH2016052.1"/>
    <property type="molecule type" value="Genomic_DNA"/>
</dbReference>
<evidence type="ECO:0000313" key="2">
    <source>
        <dbReference type="EMBL" id="CAH2018466.1"/>
    </source>
</evidence>
<accession>A0A9P0Q9A6</accession>
<dbReference type="Proteomes" id="UP001152888">
    <property type="component" value="Unassembled WGS sequence"/>
</dbReference>
<proteinExistence type="predicted"/>
<evidence type="ECO:0000313" key="3">
    <source>
        <dbReference type="Proteomes" id="UP001152888"/>
    </source>
</evidence>
<dbReference type="AlphaFoldDB" id="A0A9P0Q9A6"/>